<accession>B3MJF4</accession>
<dbReference type="InterPro" id="IPR037272">
    <property type="entry name" value="SNS_sf"/>
</dbReference>
<dbReference type="OrthoDB" id="8041999at2759"/>
<feature type="binding site" evidence="8">
    <location>
        <position position="107"/>
    </location>
    <ligand>
        <name>Na(+)</name>
        <dbReference type="ChEBI" id="CHEBI:29101"/>
        <label>1</label>
    </ligand>
</feature>
<dbReference type="EMBL" id="CH902620">
    <property type="protein sequence ID" value="KPU73338.1"/>
    <property type="molecule type" value="Genomic_DNA"/>
</dbReference>
<feature type="transmembrane region" description="Helical" evidence="10">
    <location>
        <begin position="328"/>
        <end position="357"/>
    </location>
</feature>
<protein>
    <submittedName>
        <fullName evidence="11">Uncharacterized protein, isoform A</fullName>
    </submittedName>
    <submittedName>
        <fullName evidence="12">Uncharacterized protein, isoform B</fullName>
    </submittedName>
    <submittedName>
        <fullName evidence="13">Uncharacterized protein, isoform C</fullName>
    </submittedName>
    <submittedName>
        <fullName evidence="14">Uncharacterized protein, isoform D</fullName>
    </submittedName>
</protein>
<evidence type="ECO:0000256" key="7">
    <source>
        <dbReference type="ARBA" id="ARBA00023136"/>
    </source>
</evidence>
<name>B3MJF4_DROAN</name>
<reference evidence="11" key="2">
    <citation type="journal article" date="2008" name="Bioinformatics">
        <title>Assembly reconciliation.</title>
        <authorList>
            <person name="Zimin A.V."/>
            <person name="Smith D.R."/>
            <person name="Sutton G."/>
            <person name="Yorke J.A."/>
        </authorList>
    </citation>
    <scope>NUCLEOTIDE SEQUENCE</scope>
    <source>
        <strain evidence="11">TSC#14024-0371.13</strain>
    </source>
</reference>
<dbReference type="GeneID" id="6497409"/>
<dbReference type="PRINTS" id="PR00176">
    <property type="entry name" value="NANEUSMPORT"/>
</dbReference>
<keyword evidence="15" id="KW-1185">Reference proteome</keyword>
<keyword evidence="9" id="KW-1015">Disulfide bond</keyword>
<reference evidence="11" key="3">
    <citation type="submission" date="2015-10" db="EMBL/GenBank/DDBJ databases">
        <authorList>
            <consortium name="FlyBase"/>
        </authorList>
    </citation>
    <scope>NUCLEOTIDE SEQUENCE</scope>
    <source>
        <strain evidence="11">TSC#14024-0371.13</strain>
    </source>
</reference>
<dbReference type="HOGENOM" id="CLU_427156_0_0_1"/>
<evidence type="ECO:0000256" key="10">
    <source>
        <dbReference type="SAM" id="Phobius"/>
    </source>
</evidence>
<dbReference type="EMBL" id="CH902620">
    <property type="protein sequence ID" value="KPU73337.1"/>
    <property type="molecule type" value="Genomic_DNA"/>
</dbReference>
<keyword evidence="5" id="KW-0769">Symport</keyword>
<evidence type="ECO:0000256" key="6">
    <source>
        <dbReference type="ARBA" id="ARBA00022989"/>
    </source>
</evidence>
<evidence type="ECO:0000256" key="1">
    <source>
        <dbReference type="ARBA" id="ARBA00004141"/>
    </source>
</evidence>
<dbReference type="PANTHER" id="PTHR11616:SF240">
    <property type="entry name" value="BLOATED TUBULES, ISOFORM B-RELATED"/>
    <property type="match status" value="1"/>
</dbReference>
<keyword evidence="3" id="KW-0813">Transport</keyword>
<dbReference type="GO" id="GO:0015375">
    <property type="term" value="F:glycine:sodium symporter activity"/>
    <property type="evidence" value="ECO:0007669"/>
    <property type="project" value="TreeGrafter"/>
</dbReference>
<dbReference type="KEGG" id="dan:6497409"/>
<dbReference type="SUPFAM" id="SSF161070">
    <property type="entry name" value="SNF-like"/>
    <property type="match status" value="1"/>
</dbReference>
<dbReference type="Proteomes" id="UP000007801">
    <property type="component" value="Unassembled WGS sequence"/>
</dbReference>
<feature type="transmembrane region" description="Helical" evidence="10">
    <location>
        <begin position="126"/>
        <end position="151"/>
    </location>
</feature>
<gene>
    <name evidence="11" type="primary">Dana\GF14587</name>
    <name evidence="11" type="synonym">dana_GLEANR_15351</name>
    <name evidence="11" type="ORF">GF14587</name>
</gene>
<dbReference type="PANTHER" id="PTHR11616">
    <property type="entry name" value="SODIUM/CHLORIDE DEPENDENT TRANSPORTER"/>
    <property type="match status" value="1"/>
</dbReference>
<evidence type="ECO:0000313" key="11">
    <source>
        <dbReference type="EMBL" id="EDV31364.1"/>
    </source>
</evidence>
<feature type="transmembrane region" description="Helical" evidence="10">
    <location>
        <begin position="473"/>
        <end position="495"/>
    </location>
</feature>
<feature type="transmembrane region" description="Helical" evidence="10">
    <location>
        <begin position="546"/>
        <end position="568"/>
    </location>
</feature>
<feature type="disulfide bond" evidence="9">
    <location>
        <begin position="211"/>
        <end position="220"/>
    </location>
</feature>
<feature type="transmembrane region" description="Helical" evidence="10">
    <location>
        <begin position="432"/>
        <end position="461"/>
    </location>
</feature>
<evidence type="ECO:0000256" key="3">
    <source>
        <dbReference type="ARBA" id="ARBA00022448"/>
    </source>
</evidence>
<sequence length="647" mass="72512">MKGICGEQFNNCLLVGDCDDSENGAPGLTGNYPGNAGLEQEESGEGITGEGGVLAFAARRIRNRQVHSMAVRSASGYDTLERPYRHDQSRGRWAKAADFYFASCTHAFNPLMFSEYPTFGLLQGGWIFFIAAYLLGMIFYSLPIFLIQAFLGQFSSSGSISAFRVSPIFKGIGYSILFLNLGTLTYYCIGAGVPLIFAVNSLHSVMPWMSCNNTWNTPDCSTHDNYDINEDYVDPHSTVEFFRSVIASTATGSTSMTISVSMLISVLAIWTLALGLMLKSVNFIGKFLRCSCVLMFTIFLAIFSYLIIHEKVSFETLHYNLKPSLDSFGSLFGVTRTAFLMSGVALGPGWGSVITLASYNSFRSDAERMSFWVCITHAAVGLMALLCCNVAHDHFEDHVGLLPYHVNENHSLQFLYLCFSYLLGRFTTTPNLWAFLFFTMIFLSEFCALLIQMMSILTALFDEFEILRAKKTPIVCLLVFVLAGTSVFFCTQYGFSQFTILPNLAMFTHIIISGILALMVTWVYGRVRFQCDLQFMLGKTISSVKIFFIRLATPIFLGFCLIQVSFFIDLHEIHHVLIWISQGLVLAMALSYMVYKVSQTNGSWRQRIQQCLAPHDWHPVDADNRRFYEEIMGISEMLVIDTNANTT</sequence>
<evidence type="ECO:0000256" key="2">
    <source>
        <dbReference type="ARBA" id="ARBA00006459"/>
    </source>
</evidence>
<dbReference type="GO" id="GO:0046872">
    <property type="term" value="F:metal ion binding"/>
    <property type="evidence" value="ECO:0007669"/>
    <property type="project" value="UniProtKB-KW"/>
</dbReference>
<dbReference type="AlphaFoldDB" id="B3MJF4"/>
<keyword evidence="6 10" id="KW-1133">Transmembrane helix</keyword>
<evidence type="ECO:0000313" key="12">
    <source>
        <dbReference type="EMBL" id="KPU73337.1"/>
    </source>
</evidence>
<dbReference type="FunCoup" id="B3MJF4">
    <property type="interactions" value="2"/>
</dbReference>
<comment type="subcellular location">
    <subcellularLocation>
        <location evidence="1">Membrane</location>
        <topology evidence="1">Multi-pass membrane protein</topology>
    </subcellularLocation>
</comment>
<comment type="similarity">
    <text evidence="2">Belongs to the sodium:neurotransmitter symporter (SNF) (TC 2.A.22) family.</text>
</comment>
<evidence type="ECO:0000256" key="4">
    <source>
        <dbReference type="ARBA" id="ARBA00022692"/>
    </source>
</evidence>
<dbReference type="GO" id="GO:0005886">
    <property type="term" value="C:plasma membrane"/>
    <property type="evidence" value="ECO:0007669"/>
    <property type="project" value="TreeGrafter"/>
</dbReference>
<evidence type="ECO:0000313" key="15">
    <source>
        <dbReference type="Proteomes" id="UP000007801"/>
    </source>
</evidence>
<keyword evidence="4 10" id="KW-0812">Transmembrane</keyword>
<keyword evidence="8" id="KW-0479">Metal-binding</keyword>
<dbReference type="eggNOG" id="KOG3659">
    <property type="taxonomic scope" value="Eukaryota"/>
</dbReference>
<evidence type="ECO:0000256" key="8">
    <source>
        <dbReference type="PIRSR" id="PIRSR600175-1"/>
    </source>
</evidence>
<feature type="transmembrane region" description="Helical" evidence="10">
    <location>
        <begin position="507"/>
        <end position="525"/>
    </location>
</feature>
<dbReference type="OMA" id="YDTMERP"/>
<evidence type="ECO:0000256" key="9">
    <source>
        <dbReference type="PIRSR" id="PIRSR600175-2"/>
    </source>
</evidence>
<reference evidence="11 15" key="1">
    <citation type="journal article" date="2007" name="Nature">
        <title>Evolution of genes and genomes on the Drosophila phylogeny.</title>
        <authorList>
            <consortium name="Drosophila 12 Genomes Consortium"/>
            <person name="Clark A.G."/>
            <person name="Eisen M.B."/>
            <person name="Smith D.R."/>
            <person name="Bergman C.M."/>
            <person name="Oliver B."/>
            <person name="Markow T.A."/>
            <person name="Kaufman T.C."/>
            <person name="Kellis M."/>
            <person name="Gelbart W."/>
            <person name="Iyer V.N."/>
            <person name="Pollard D.A."/>
            <person name="Sackton T.B."/>
            <person name="Larracuente A.M."/>
            <person name="Singh N.D."/>
            <person name="Abad J.P."/>
            <person name="Abt D.N."/>
            <person name="Adryan B."/>
            <person name="Aguade M."/>
            <person name="Akashi H."/>
            <person name="Anderson W.W."/>
            <person name="Aquadro C.F."/>
            <person name="Ardell D.H."/>
            <person name="Arguello R."/>
            <person name="Artieri C.G."/>
            <person name="Barbash D.A."/>
            <person name="Barker D."/>
            <person name="Barsanti P."/>
            <person name="Batterham P."/>
            <person name="Batzoglou S."/>
            <person name="Begun D."/>
            <person name="Bhutkar A."/>
            <person name="Blanco E."/>
            <person name="Bosak S.A."/>
            <person name="Bradley R.K."/>
            <person name="Brand A.D."/>
            <person name="Brent M.R."/>
            <person name="Brooks A.N."/>
            <person name="Brown R.H."/>
            <person name="Butlin R.K."/>
            <person name="Caggese C."/>
            <person name="Calvi B.R."/>
            <person name="Bernardo de Carvalho A."/>
            <person name="Caspi A."/>
            <person name="Castrezana S."/>
            <person name="Celniker S.E."/>
            <person name="Chang J.L."/>
            <person name="Chapple C."/>
            <person name="Chatterji S."/>
            <person name="Chinwalla A."/>
            <person name="Civetta A."/>
            <person name="Clifton S.W."/>
            <person name="Comeron J.M."/>
            <person name="Costello J.C."/>
            <person name="Coyne J.A."/>
            <person name="Daub J."/>
            <person name="David R.G."/>
            <person name="Delcher A.L."/>
            <person name="Delehaunty K."/>
            <person name="Do C.B."/>
            <person name="Ebling H."/>
            <person name="Edwards K."/>
            <person name="Eickbush T."/>
            <person name="Evans J.D."/>
            <person name="Filipski A."/>
            <person name="Findeiss S."/>
            <person name="Freyhult E."/>
            <person name="Fulton L."/>
            <person name="Fulton R."/>
            <person name="Garcia A.C."/>
            <person name="Gardiner A."/>
            <person name="Garfield D.A."/>
            <person name="Garvin B.E."/>
            <person name="Gibson G."/>
            <person name="Gilbert D."/>
            <person name="Gnerre S."/>
            <person name="Godfrey J."/>
            <person name="Good R."/>
            <person name="Gotea V."/>
            <person name="Gravely B."/>
            <person name="Greenberg A.J."/>
            <person name="Griffiths-Jones S."/>
            <person name="Gross S."/>
            <person name="Guigo R."/>
            <person name="Gustafson E.A."/>
            <person name="Haerty W."/>
            <person name="Hahn M.W."/>
            <person name="Halligan D.L."/>
            <person name="Halpern A.L."/>
            <person name="Halter G.M."/>
            <person name="Han M.V."/>
            <person name="Heger A."/>
            <person name="Hillier L."/>
            <person name="Hinrichs A.S."/>
            <person name="Holmes I."/>
            <person name="Hoskins R.A."/>
            <person name="Hubisz M.J."/>
            <person name="Hultmark D."/>
            <person name="Huntley M.A."/>
            <person name="Jaffe D.B."/>
            <person name="Jagadeeshan S."/>
            <person name="Jeck W.R."/>
            <person name="Johnson J."/>
            <person name="Jones C.D."/>
            <person name="Jordan W.C."/>
            <person name="Karpen G.H."/>
            <person name="Kataoka E."/>
            <person name="Keightley P.D."/>
            <person name="Kheradpour P."/>
            <person name="Kirkness E.F."/>
            <person name="Koerich L.B."/>
            <person name="Kristiansen K."/>
            <person name="Kudrna D."/>
            <person name="Kulathinal R.J."/>
            <person name="Kumar S."/>
            <person name="Kwok R."/>
            <person name="Lander E."/>
            <person name="Langley C.H."/>
            <person name="Lapoint R."/>
            <person name="Lazzaro B.P."/>
            <person name="Lee S.J."/>
            <person name="Levesque L."/>
            <person name="Li R."/>
            <person name="Lin C.F."/>
            <person name="Lin M.F."/>
            <person name="Lindblad-Toh K."/>
            <person name="Llopart A."/>
            <person name="Long M."/>
            <person name="Low L."/>
            <person name="Lozovsky E."/>
            <person name="Lu J."/>
            <person name="Luo M."/>
            <person name="Machado C.A."/>
            <person name="Makalowski W."/>
            <person name="Marzo M."/>
            <person name="Matsuda M."/>
            <person name="Matzkin L."/>
            <person name="McAllister B."/>
            <person name="McBride C.S."/>
            <person name="McKernan B."/>
            <person name="McKernan K."/>
            <person name="Mendez-Lago M."/>
            <person name="Minx P."/>
            <person name="Mollenhauer M.U."/>
            <person name="Montooth K."/>
            <person name="Mount S.M."/>
            <person name="Mu X."/>
            <person name="Myers E."/>
            <person name="Negre B."/>
            <person name="Newfeld S."/>
            <person name="Nielsen R."/>
            <person name="Noor M.A."/>
            <person name="O'Grady P."/>
            <person name="Pachter L."/>
            <person name="Papaceit M."/>
            <person name="Parisi M.J."/>
            <person name="Parisi M."/>
            <person name="Parts L."/>
            <person name="Pedersen J.S."/>
            <person name="Pesole G."/>
            <person name="Phillippy A.M."/>
            <person name="Ponting C.P."/>
            <person name="Pop M."/>
            <person name="Porcelli D."/>
            <person name="Powell J.R."/>
            <person name="Prohaska S."/>
            <person name="Pruitt K."/>
            <person name="Puig M."/>
            <person name="Quesneville H."/>
            <person name="Ram K.R."/>
            <person name="Rand D."/>
            <person name="Rasmussen M.D."/>
            <person name="Reed L.K."/>
            <person name="Reenan R."/>
            <person name="Reily A."/>
            <person name="Remington K.A."/>
            <person name="Rieger T.T."/>
            <person name="Ritchie M.G."/>
            <person name="Robin C."/>
            <person name="Rogers Y.H."/>
            <person name="Rohde C."/>
            <person name="Rozas J."/>
            <person name="Rubenfield M.J."/>
            <person name="Ruiz A."/>
            <person name="Russo S."/>
            <person name="Salzberg S.L."/>
            <person name="Sanchez-Gracia A."/>
            <person name="Saranga D.J."/>
            <person name="Sato H."/>
            <person name="Schaeffer S.W."/>
            <person name="Schatz M.C."/>
            <person name="Schlenke T."/>
            <person name="Schwartz R."/>
            <person name="Segarra C."/>
            <person name="Singh R.S."/>
            <person name="Sirot L."/>
            <person name="Sirota M."/>
            <person name="Sisneros N.B."/>
            <person name="Smith C.D."/>
            <person name="Smith T.F."/>
            <person name="Spieth J."/>
            <person name="Stage D.E."/>
            <person name="Stark A."/>
            <person name="Stephan W."/>
            <person name="Strausberg R.L."/>
            <person name="Strempel S."/>
            <person name="Sturgill D."/>
            <person name="Sutton G."/>
            <person name="Sutton G.G."/>
            <person name="Tao W."/>
            <person name="Teichmann S."/>
            <person name="Tobari Y.N."/>
            <person name="Tomimura Y."/>
            <person name="Tsolas J.M."/>
            <person name="Valente V.L."/>
            <person name="Venter E."/>
            <person name="Venter J.C."/>
            <person name="Vicario S."/>
            <person name="Vieira F.G."/>
            <person name="Vilella A.J."/>
            <person name="Villasante A."/>
            <person name="Walenz B."/>
            <person name="Wang J."/>
            <person name="Wasserman M."/>
            <person name="Watts T."/>
            <person name="Wilson D."/>
            <person name="Wilson R.K."/>
            <person name="Wing R.A."/>
            <person name="Wolfner M.F."/>
            <person name="Wong A."/>
            <person name="Wong G.K."/>
            <person name="Wu C.I."/>
            <person name="Wu G."/>
            <person name="Yamamoto D."/>
            <person name="Yang H.P."/>
            <person name="Yang S.P."/>
            <person name="Yorke J.A."/>
            <person name="Yoshida K."/>
            <person name="Zdobnov E."/>
            <person name="Zhang P."/>
            <person name="Zhang Y."/>
            <person name="Zimin A.V."/>
            <person name="Baldwin J."/>
            <person name="Abdouelleil A."/>
            <person name="Abdulkadir J."/>
            <person name="Abebe A."/>
            <person name="Abera B."/>
            <person name="Abreu J."/>
            <person name="Acer S.C."/>
            <person name="Aftuck L."/>
            <person name="Alexander A."/>
            <person name="An P."/>
            <person name="Anderson E."/>
            <person name="Anderson S."/>
            <person name="Arachi H."/>
            <person name="Azer M."/>
            <person name="Bachantsang P."/>
            <person name="Barry A."/>
            <person name="Bayul T."/>
            <person name="Berlin A."/>
            <person name="Bessette D."/>
            <person name="Bloom T."/>
            <person name="Blye J."/>
            <person name="Boguslavskiy L."/>
            <person name="Bonnet C."/>
            <person name="Boukhgalter B."/>
            <person name="Bourzgui I."/>
            <person name="Brown A."/>
            <person name="Cahill P."/>
            <person name="Channer S."/>
            <person name="Cheshatsang Y."/>
            <person name="Chuda L."/>
            <person name="Citroen M."/>
            <person name="Collymore A."/>
            <person name="Cooke P."/>
            <person name="Costello M."/>
            <person name="D'Aco K."/>
            <person name="Daza R."/>
            <person name="De Haan G."/>
            <person name="DeGray S."/>
            <person name="DeMaso C."/>
            <person name="Dhargay N."/>
            <person name="Dooley K."/>
            <person name="Dooley E."/>
            <person name="Doricent M."/>
            <person name="Dorje P."/>
            <person name="Dorjee K."/>
            <person name="Dupes A."/>
            <person name="Elong R."/>
            <person name="Falk J."/>
            <person name="Farina A."/>
            <person name="Faro S."/>
            <person name="Ferguson D."/>
            <person name="Fisher S."/>
            <person name="Foley C.D."/>
            <person name="Franke A."/>
            <person name="Friedrich D."/>
            <person name="Gadbois L."/>
            <person name="Gearin G."/>
            <person name="Gearin C.R."/>
            <person name="Giannoukos G."/>
            <person name="Goode T."/>
            <person name="Graham J."/>
            <person name="Grandbois E."/>
            <person name="Grewal S."/>
            <person name="Gyaltsen K."/>
            <person name="Hafez N."/>
            <person name="Hagos B."/>
            <person name="Hall J."/>
            <person name="Henson C."/>
            <person name="Hollinger A."/>
            <person name="Honan T."/>
            <person name="Huard M.D."/>
            <person name="Hughes L."/>
            <person name="Hurhula B."/>
            <person name="Husby M.E."/>
            <person name="Kamat A."/>
            <person name="Kanga B."/>
            <person name="Kashin S."/>
            <person name="Khazanovich D."/>
            <person name="Kisner P."/>
            <person name="Lance K."/>
            <person name="Lara M."/>
            <person name="Lee W."/>
            <person name="Lennon N."/>
            <person name="Letendre F."/>
            <person name="LeVine R."/>
            <person name="Lipovsky A."/>
            <person name="Liu X."/>
            <person name="Liu J."/>
            <person name="Liu S."/>
            <person name="Lokyitsang T."/>
            <person name="Lokyitsang Y."/>
            <person name="Lubonja R."/>
            <person name="Lui A."/>
            <person name="MacDonald P."/>
            <person name="Magnisalis V."/>
            <person name="Maru K."/>
            <person name="Matthews C."/>
            <person name="McCusker W."/>
            <person name="McDonough S."/>
            <person name="Mehta T."/>
            <person name="Meldrim J."/>
            <person name="Meneus L."/>
            <person name="Mihai O."/>
            <person name="Mihalev A."/>
            <person name="Mihova T."/>
            <person name="Mittelman R."/>
            <person name="Mlenga V."/>
            <person name="Montmayeur A."/>
            <person name="Mulrain L."/>
            <person name="Navidi A."/>
            <person name="Naylor J."/>
            <person name="Negash T."/>
            <person name="Nguyen T."/>
            <person name="Nguyen N."/>
            <person name="Nicol R."/>
            <person name="Norbu C."/>
            <person name="Norbu N."/>
            <person name="Novod N."/>
            <person name="O'Neill B."/>
            <person name="Osman S."/>
            <person name="Markiewicz E."/>
            <person name="Oyono O.L."/>
            <person name="Patti C."/>
            <person name="Phunkhang P."/>
            <person name="Pierre F."/>
            <person name="Priest M."/>
            <person name="Raghuraman S."/>
            <person name="Rege F."/>
            <person name="Reyes R."/>
            <person name="Rise C."/>
            <person name="Rogov P."/>
            <person name="Ross K."/>
            <person name="Ryan E."/>
            <person name="Settipalli S."/>
            <person name="Shea T."/>
            <person name="Sherpa N."/>
            <person name="Shi L."/>
            <person name="Shih D."/>
            <person name="Sparrow T."/>
            <person name="Spaulding J."/>
            <person name="Stalker J."/>
            <person name="Stange-Thomann N."/>
            <person name="Stavropoulos S."/>
            <person name="Stone C."/>
            <person name="Strader C."/>
            <person name="Tesfaye S."/>
            <person name="Thomson T."/>
            <person name="Thoulutsang Y."/>
            <person name="Thoulutsang D."/>
            <person name="Topham K."/>
            <person name="Topping I."/>
            <person name="Tsamla T."/>
            <person name="Vassiliev H."/>
            <person name="Vo A."/>
            <person name="Wangchuk T."/>
            <person name="Wangdi T."/>
            <person name="Weiand M."/>
            <person name="Wilkinson J."/>
            <person name="Wilson A."/>
            <person name="Yadav S."/>
            <person name="Young G."/>
            <person name="Yu Q."/>
            <person name="Zembek L."/>
            <person name="Zhong D."/>
            <person name="Zimmer A."/>
            <person name="Zwirko Z."/>
            <person name="Jaffe D.B."/>
            <person name="Alvarez P."/>
            <person name="Brockman W."/>
            <person name="Butler J."/>
            <person name="Chin C."/>
            <person name="Gnerre S."/>
            <person name="Grabherr M."/>
            <person name="Kleber M."/>
            <person name="Mauceli E."/>
            <person name="MacCallum I."/>
        </authorList>
    </citation>
    <scope>NUCLEOTIDE SEQUENCE [LARGE SCALE GENOMIC DNA]</scope>
    <source>
        <strain evidence="11">TSC#14024-0371.13</strain>
        <strain evidence="15">Tucson 14024-0371.13</strain>
    </source>
</reference>
<feature type="transmembrane region" description="Helical" evidence="10">
    <location>
        <begin position="258"/>
        <end position="278"/>
    </location>
</feature>
<feature type="transmembrane region" description="Helical" evidence="10">
    <location>
        <begin position="172"/>
        <end position="199"/>
    </location>
</feature>
<dbReference type="EMBL" id="CH902620">
    <property type="protein sequence ID" value="KPU73339.1"/>
    <property type="molecule type" value="Genomic_DNA"/>
</dbReference>
<evidence type="ECO:0000313" key="14">
    <source>
        <dbReference type="EMBL" id="KPU73339.1"/>
    </source>
</evidence>
<evidence type="ECO:0000313" key="13">
    <source>
        <dbReference type="EMBL" id="KPU73338.1"/>
    </source>
</evidence>
<keyword evidence="8" id="KW-0915">Sodium</keyword>
<organism evidence="11 15">
    <name type="scientific">Drosophila ananassae</name>
    <name type="common">Fruit fly</name>
    <dbReference type="NCBI Taxonomy" id="7217"/>
    <lineage>
        <taxon>Eukaryota</taxon>
        <taxon>Metazoa</taxon>
        <taxon>Ecdysozoa</taxon>
        <taxon>Arthropoda</taxon>
        <taxon>Hexapoda</taxon>
        <taxon>Insecta</taxon>
        <taxon>Pterygota</taxon>
        <taxon>Neoptera</taxon>
        <taxon>Endopterygota</taxon>
        <taxon>Diptera</taxon>
        <taxon>Brachycera</taxon>
        <taxon>Muscomorpha</taxon>
        <taxon>Ephydroidea</taxon>
        <taxon>Drosophilidae</taxon>
        <taxon>Drosophila</taxon>
        <taxon>Sophophora</taxon>
    </lineage>
</organism>
<evidence type="ECO:0000256" key="5">
    <source>
        <dbReference type="ARBA" id="ARBA00022847"/>
    </source>
</evidence>
<dbReference type="InterPro" id="IPR000175">
    <property type="entry name" value="Na/ntran_symport"/>
</dbReference>
<keyword evidence="7 10" id="KW-0472">Membrane</keyword>
<dbReference type="EMBL" id="CH902620">
    <property type="protein sequence ID" value="EDV31364.1"/>
    <property type="molecule type" value="Genomic_DNA"/>
</dbReference>
<dbReference type="Pfam" id="PF00209">
    <property type="entry name" value="SNF"/>
    <property type="match status" value="1"/>
</dbReference>
<feature type="transmembrane region" description="Helical" evidence="10">
    <location>
        <begin position="290"/>
        <end position="308"/>
    </location>
</feature>
<feature type="transmembrane region" description="Helical" evidence="10">
    <location>
        <begin position="369"/>
        <end position="392"/>
    </location>
</feature>
<dbReference type="PROSITE" id="PS50267">
    <property type="entry name" value="NA_NEUROTRAN_SYMP_3"/>
    <property type="match status" value="1"/>
</dbReference>
<feature type="transmembrane region" description="Helical" evidence="10">
    <location>
        <begin position="574"/>
        <end position="595"/>
    </location>
</feature>
<proteinExistence type="inferred from homology"/>